<comment type="caution">
    <text evidence="1">The sequence shown here is derived from an EMBL/GenBank/DDBJ whole genome shotgun (WGS) entry which is preliminary data.</text>
</comment>
<dbReference type="PANTHER" id="PTHR35871">
    <property type="entry name" value="EXPRESSED PROTEIN"/>
    <property type="match status" value="1"/>
</dbReference>
<evidence type="ECO:0000313" key="2">
    <source>
        <dbReference type="Proteomes" id="UP000053237"/>
    </source>
</evidence>
<keyword evidence="2" id="KW-1185">Reference proteome</keyword>
<accession>A0A024FUX6</accession>
<organism evidence="1 2">
    <name type="scientific">Albugo candida</name>
    <dbReference type="NCBI Taxonomy" id="65357"/>
    <lineage>
        <taxon>Eukaryota</taxon>
        <taxon>Sar</taxon>
        <taxon>Stramenopiles</taxon>
        <taxon>Oomycota</taxon>
        <taxon>Peronosporomycetes</taxon>
        <taxon>Albuginales</taxon>
        <taxon>Albuginaceae</taxon>
        <taxon>Albugo</taxon>
    </lineage>
</organism>
<dbReference type="Proteomes" id="UP000053237">
    <property type="component" value="Unassembled WGS sequence"/>
</dbReference>
<dbReference type="AlphaFoldDB" id="A0A024FUX6"/>
<dbReference type="PANTHER" id="PTHR35871:SF1">
    <property type="entry name" value="CXC1-LIKE CYSTEINE CLUSTER ASSOCIATED WITH KDZ TRANSPOSASES DOMAIN-CONTAINING PROTEIN"/>
    <property type="match status" value="1"/>
</dbReference>
<proteinExistence type="predicted"/>
<reference evidence="1 2" key="1">
    <citation type="submission" date="2012-05" db="EMBL/GenBank/DDBJ databases">
        <title>Recombination and specialization in a pathogen metapopulation.</title>
        <authorList>
            <person name="Gardiner A."/>
            <person name="Kemen E."/>
            <person name="Schultz-Larsen T."/>
            <person name="MacLean D."/>
            <person name="Van Oosterhout C."/>
            <person name="Jones J.D.G."/>
        </authorList>
    </citation>
    <scope>NUCLEOTIDE SEQUENCE [LARGE SCALE GENOMIC DNA]</scope>
    <source>
        <strain evidence="1 2">Ac Nc2</strain>
    </source>
</reference>
<gene>
    <name evidence="1" type="ORF">BN9_120980</name>
</gene>
<dbReference type="OrthoDB" id="61851at2759"/>
<dbReference type="EMBL" id="CAIX01000475">
    <property type="protein sequence ID" value="CCI10948.1"/>
    <property type="molecule type" value="Genomic_DNA"/>
</dbReference>
<name>A0A024FUX6_9STRA</name>
<dbReference type="InParanoid" id="A0A024FUX6"/>
<protein>
    <submittedName>
        <fullName evidence="1">Uncharacterized protein</fullName>
    </submittedName>
</protein>
<sequence length="288" mass="32403">MYVDGHERTDVVAYRTQFLERMKIYEPFMPQFVGPEMESEIWPARDAIILVTHDESTFAAHVGQKKLWFPDGEQPLRKKGAGRSIHVSEFLTDVVTQCKDLFAFDNASSHAAFAEDAIVSQRMNLGPVGKQPVMWNGMFGDGKSQSMVLPAYHPLAGQPKSIKTVLQERNLWIRLDCRDLFGDSGATGSCCGRSIIPNQPDFKAQKDLLEETITVAGHLIICYPKFHCEFNFLESFWEEAQRYARKNCDYTWKGLVATVSKALASVSLAQSFAMLASASFIWMCIGKI</sequence>
<evidence type="ECO:0000313" key="1">
    <source>
        <dbReference type="EMBL" id="CCI10948.1"/>
    </source>
</evidence>